<dbReference type="Proteomes" id="UP000037558">
    <property type="component" value="Unassembled WGS sequence"/>
</dbReference>
<accession>A0A0M0L4R4</accession>
<dbReference type="CDD" id="cd05403">
    <property type="entry name" value="NT_KNTase_like"/>
    <property type="match status" value="1"/>
</dbReference>
<dbReference type="InterPro" id="IPR002934">
    <property type="entry name" value="Polymerase_NTP_transf_dom"/>
</dbReference>
<keyword evidence="3" id="KW-1185">Reference proteome</keyword>
<dbReference type="Gene3D" id="3.30.460.10">
    <property type="entry name" value="Beta Polymerase, domain 2"/>
    <property type="match status" value="1"/>
</dbReference>
<dbReference type="STRING" id="284581.AMD01_09055"/>
<dbReference type="PATRIC" id="fig|284581.3.peg.1875"/>
<dbReference type="AlphaFoldDB" id="A0A0M0L4R4"/>
<keyword evidence="2" id="KW-0808">Transferase</keyword>
<protein>
    <submittedName>
        <fullName evidence="2">Nucleotidyltransferase</fullName>
    </submittedName>
</protein>
<dbReference type="SUPFAM" id="SSF81301">
    <property type="entry name" value="Nucleotidyltransferase"/>
    <property type="match status" value="1"/>
</dbReference>
<dbReference type="Pfam" id="PF01909">
    <property type="entry name" value="NTP_transf_2"/>
    <property type="match status" value="1"/>
</dbReference>
<evidence type="ECO:0000313" key="2">
    <source>
        <dbReference type="EMBL" id="KOO46019.1"/>
    </source>
</evidence>
<name>A0A0M0L4R4_9BACI</name>
<dbReference type="GO" id="GO:0016779">
    <property type="term" value="F:nucleotidyltransferase activity"/>
    <property type="evidence" value="ECO:0007669"/>
    <property type="project" value="InterPro"/>
</dbReference>
<dbReference type="EMBL" id="LILC01000013">
    <property type="protein sequence ID" value="KOO46019.1"/>
    <property type="molecule type" value="Genomic_DNA"/>
</dbReference>
<comment type="caution">
    <text evidence="2">The sequence shown here is derived from an EMBL/GenBank/DDBJ whole genome shotgun (WGS) entry which is preliminary data.</text>
</comment>
<proteinExistence type="predicted"/>
<sequence>MIQRLEPMDAAKQFVMRHFPLCGGAVLAGSVVRGEATETSDLDIVVFDENLPASYRESVIELGWCIEVFAHNFTSYQAFFEQDCKRARPSLPRMVAEGFVLVDHGKVEDIKREAQRLLDQGPEAWTDETIQLKRYFLTDALDDLIGCTNKAEELFVANTLANLTHEFILRTNRHWVGDSKWIVRELCRYDEEFAERFIDAFHTFYKLGYKERIVQIVDEVLAPFGGRLFEGFSLGKEQGA</sequence>
<reference evidence="3" key="1">
    <citation type="submission" date="2015-08" db="EMBL/GenBank/DDBJ databases">
        <title>Fjat-14210 dsm16467.</title>
        <authorList>
            <person name="Liu B."/>
            <person name="Wang J."/>
            <person name="Zhu Y."/>
            <person name="Liu G."/>
            <person name="Chen Q."/>
            <person name="Chen Z."/>
            <person name="Lan J."/>
            <person name="Che J."/>
            <person name="Ge C."/>
            <person name="Shi H."/>
            <person name="Pan Z."/>
            <person name="Liu X."/>
        </authorList>
    </citation>
    <scope>NUCLEOTIDE SEQUENCE [LARGE SCALE GENOMIC DNA]</scope>
    <source>
        <strain evidence="3">DSM 16467</strain>
    </source>
</reference>
<evidence type="ECO:0000259" key="1">
    <source>
        <dbReference type="Pfam" id="PF01909"/>
    </source>
</evidence>
<dbReference type="OrthoDB" id="43980at2"/>
<dbReference type="InterPro" id="IPR043519">
    <property type="entry name" value="NT_sf"/>
</dbReference>
<gene>
    <name evidence="2" type="ORF">AMD01_09055</name>
</gene>
<dbReference type="RefSeq" id="WP_053401082.1">
    <property type="nucleotide sequence ID" value="NZ_JAMAUM010000005.1"/>
</dbReference>
<feature type="domain" description="Polymerase nucleotidyl transferase" evidence="1">
    <location>
        <begin position="18"/>
        <end position="49"/>
    </location>
</feature>
<organism evidence="2 3">
    <name type="scientific">Priestia koreensis</name>
    <dbReference type="NCBI Taxonomy" id="284581"/>
    <lineage>
        <taxon>Bacteria</taxon>
        <taxon>Bacillati</taxon>
        <taxon>Bacillota</taxon>
        <taxon>Bacilli</taxon>
        <taxon>Bacillales</taxon>
        <taxon>Bacillaceae</taxon>
        <taxon>Priestia</taxon>
    </lineage>
</organism>
<evidence type="ECO:0000313" key="3">
    <source>
        <dbReference type="Proteomes" id="UP000037558"/>
    </source>
</evidence>